<evidence type="ECO:0000256" key="3">
    <source>
        <dbReference type="ARBA" id="ARBA00022490"/>
    </source>
</evidence>
<evidence type="ECO:0000313" key="12">
    <source>
        <dbReference type="Proteomes" id="UP000784294"/>
    </source>
</evidence>
<dbReference type="PANTHER" id="PTHR14885">
    <property type="entry name" value="CILIA- AND FLAGELLA-ASSOCIATED PROTEIN 43-RELATED"/>
    <property type="match status" value="1"/>
</dbReference>
<keyword evidence="3" id="KW-0963">Cytoplasm</keyword>
<dbReference type="Proteomes" id="UP000784294">
    <property type="component" value="Unassembled WGS sequence"/>
</dbReference>
<dbReference type="EMBL" id="CAAALY010260137">
    <property type="protein sequence ID" value="VEL39114.1"/>
    <property type="molecule type" value="Genomic_DNA"/>
</dbReference>
<keyword evidence="4" id="KW-0853">WD repeat</keyword>
<keyword evidence="12" id="KW-1185">Reference proteome</keyword>
<name>A0A448XKZ7_9PLAT</name>
<dbReference type="OrthoDB" id="1935234at2759"/>
<evidence type="ECO:0000313" key="11">
    <source>
        <dbReference type="EMBL" id="VEL39114.1"/>
    </source>
</evidence>
<evidence type="ECO:0000256" key="1">
    <source>
        <dbReference type="ARBA" id="ARBA00004138"/>
    </source>
</evidence>
<evidence type="ECO:0000256" key="8">
    <source>
        <dbReference type="ARBA" id="ARBA00023273"/>
    </source>
</evidence>
<sequence>MRDSDSDSSSDDGSDWDESEEESDDEEGTIMDLDMCPPGCDQGDYDNTVAQREKRLDVEDEMAEEKKLLEVWRKEVEALTKKQRVVEIGLNQAEAELEAFQVMLITVCFIIIQSSFLVLSQSLSCSVKSVGSLPRPPISLDSCHHICPTRGVIRSPLCLAD</sequence>
<reference evidence="11" key="1">
    <citation type="submission" date="2018-11" db="EMBL/GenBank/DDBJ databases">
        <authorList>
            <consortium name="Pathogen Informatics"/>
        </authorList>
    </citation>
    <scope>NUCLEOTIDE SEQUENCE</scope>
</reference>
<protein>
    <submittedName>
        <fullName evidence="11">Uncharacterized protein</fullName>
    </submittedName>
</protein>
<evidence type="ECO:0000256" key="7">
    <source>
        <dbReference type="ARBA" id="ARBA00023212"/>
    </source>
</evidence>
<evidence type="ECO:0000256" key="9">
    <source>
        <dbReference type="SAM" id="Coils"/>
    </source>
</evidence>
<gene>
    <name evidence="11" type="ORF">PXEA_LOCUS32554</name>
</gene>
<evidence type="ECO:0000256" key="5">
    <source>
        <dbReference type="ARBA" id="ARBA00022737"/>
    </source>
</evidence>
<keyword evidence="8" id="KW-0966">Cell projection</keyword>
<evidence type="ECO:0000256" key="6">
    <source>
        <dbReference type="ARBA" id="ARBA00023054"/>
    </source>
</evidence>
<dbReference type="GO" id="GO:0005856">
    <property type="term" value="C:cytoskeleton"/>
    <property type="evidence" value="ECO:0007669"/>
    <property type="project" value="UniProtKB-SubCell"/>
</dbReference>
<comment type="subcellular location">
    <subcellularLocation>
        <location evidence="1">Cell projection</location>
        <location evidence="1">Cilium</location>
    </subcellularLocation>
    <subcellularLocation>
        <location evidence="2">Cytoplasm</location>
        <location evidence="2">Cytoskeleton</location>
    </subcellularLocation>
</comment>
<dbReference type="GO" id="GO:0005929">
    <property type="term" value="C:cilium"/>
    <property type="evidence" value="ECO:0007669"/>
    <property type="project" value="UniProtKB-SubCell"/>
</dbReference>
<proteinExistence type="predicted"/>
<feature type="compositionally biased region" description="Acidic residues" evidence="10">
    <location>
        <begin position="1"/>
        <end position="29"/>
    </location>
</feature>
<keyword evidence="7" id="KW-0206">Cytoskeleton</keyword>
<keyword evidence="6 9" id="KW-0175">Coiled coil</keyword>
<keyword evidence="5" id="KW-0677">Repeat</keyword>
<feature type="region of interest" description="Disordered" evidence="10">
    <location>
        <begin position="1"/>
        <end position="38"/>
    </location>
</feature>
<feature type="coiled-coil region" evidence="9">
    <location>
        <begin position="55"/>
        <end position="82"/>
    </location>
</feature>
<accession>A0A448XKZ7</accession>
<evidence type="ECO:0000256" key="2">
    <source>
        <dbReference type="ARBA" id="ARBA00004245"/>
    </source>
</evidence>
<comment type="caution">
    <text evidence="11">The sequence shown here is derived from an EMBL/GenBank/DDBJ whole genome shotgun (WGS) entry which is preliminary data.</text>
</comment>
<organism evidence="11 12">
    <name type="scientific">Protopolystoma xenopodis</name>
    <dbReference type="NCBI Taxonomy" id="117903"/>
    <lineage>
        <taxon>Eukaryota</taxon>
        <taxon>Metazoa</taxon>
        <taxon>Spiralia</taxon>
        <taxon>Lophotrochozoa</taxon>
        <taxon>Platyhelminthes</taxon>
        <taxon>Monogenea</taxon>
        <taxon>Polyopisthocotylea</taxon>
        <taxon>Polystomatidea</taxon>
        <taxon>Polystomatidae</taxon>
        <taxon>Protopolystoma</taxon>
    </lineage>
</organism>
<evidence type="ECO:0000256" key="4">
    <source>
        <dbReference type="ARBA" id="ARBA00022574"/>
    </source>
</evidence>
<evidence type="ECO:0000256" key="10">
    <source>
        <dbReference type="SAM" id="MobiDB-lite"/>
    </source>
</evidence>
<dbReference type="PANTHER" id="PTHR14885:SF3">
    <property type="entry name" value="CILIA- AND FLAGELLA-ASSOCIATED PROTEIN 44"/>
    <property type="match status" value="1"/>
</dbReference>
<dbReference type="AlphaFoldDB" id="A0A448XKZ7"/>